<comment type="caution">
    <text evidence="1">The sequence shown here is derived from an EMBL/GenBank/DDBJ whole genome shotgun (WGS) entry which is preliminary data.</text>
</comment>
<organism evidence="1 2">
    <name type="scientific">Eretmocerus hayati</name>
    <dbReference type="NCBI Taxonomy" id="131215"/>
    <lineage>
        <taxon>Eukaryota</taxon>
        <taxon>Metazoa</taxon>
        <taxon>Ecdysozoa</taxon>
        <taxon>Arthropoda</taxon>
        <taxon>Hexapoda</taxon>
        <taxon>Insecta</taxon>
        <taxon>Pterygota</taxon>
        <taxon>Neoptera</taxon>
        <taxon>Endopterygota</taxon>
        <taxon>Hymenoptera</taxon>
        <taxon>Apocrita</taxon>
        <taxon>Proctotrupomorpha</taxon>
        <taxon>Chalcidoidea</taxon>
        <taxon>Aphelinidae</taxon>
        <taxon>Aphelininae</taxon>
        <taxon>Eretmocerus</taxon>
    </lineage>
</organism>
<accession>A0ACC2PCU3</accession>
<dbReference type="Proteomes" id="UP001239111">
    <property type="component" value="Chromosome 2"/>
</dbReference>
<dbReference type="EMBL" id="CM056742">
    <property type="protein sequence ID" value="KAJ8681445.1"/>
    <property type="molecule type" value="Genomic_DNA"/>
</dbReference>
<protein>
    <submittedName>
        <fullName evidence="1">Uncharacterized protein</fullName>
    </submittedName>
</protein>
<name>A0ACC2PCU3_9HYME</name>
<sequence length="142" mass="14775">MEVARLQHQQKTRTQNLKSDRIGTYGATSSSSAAVCGPLQSLYSTLLLSIIYICTAVSSASESSAIQPAAATRQQTTVYTFSGSVFSSPWSRLVITNAREPPVLGGPGGKLPPVAPPLGFAASAASGQLVRISDRESRGCSS</sequence>
<gene>
    <name evidence="1" type="ORF">QAD02_017232</name>
</gene>
<evidence type="ECO:0000313" key="1">
    <source>
        <dbReference type="EMBL" id="KAJ8681445.1"/>
    </source>
</evidence>
<proteinExistence type="predicted"/>
<evidence type="ECO:0000313" key="2">
    <source>
        <dbReference type="Proteomes" id="UP001239111"/>
    </source>
</evidence>
<reference evidence="1" key="1">
    <citation type="submission" date="2023-04" db="EMBL/GenBank/DDBJ databases">
        <title>A chromosome-level genome assembly of the parasitoid wasp Eretmocerus hayati.</title>
        <authorList>
            <person name="Zhong Y."/>
            <person name="Liu S."/>
            <person name="Liu Y."/>
        </authorList>
    </citation>
    <scope>NUCLEOTIDE SEQUENCE</scope>
    <source>
        <strain evidence="1">ZJU_SS_LIU_2023</strain>
    </source>
</reference>
<keyword evidence="2" id="KW-1185">Reference proteome</keyword>